<gene>
    <name evidence="1" type="ORF">AB7A72_10680</name>
</gene>
<dbReference type="EMBL" id="JBGBDC010000004">
    <property type="protein sequence ID" value="MEY2251471.1"/>
    <property type="molecule type" value="Genomic_DNA"/>
</dbReference>
<comment type="caution">
    <text evidence="1">The sequence shown here is derived from an EMBL/GenBank/DDBJ whole genome shotgun (WGS) entry which is preliminary data.</text>
</comment>
<keyword evidence="2" id="KW-1185">Reference proteome</keyword>
<evidence type="ECO:0000313" key="1">
    <source>
        <dbReference type="EMBL" id="MEY2251471.1"/>
    </source>
</evidence>
<sequence>MSINASDRTLGLISIWQVLRKLNWEIELIKAIPEKITVGATPASVLHCQDAHLYATINAASTSLAMVDWLYHTVSGSSVLTSNIQRVLQGVNLKNNKAFLLYLRNAFSVINACHQICNANKHFHLNTPDDQFKVMVGEIIFKNDDGTEDLTVITQIIQNRNDPDASTSVPEMLEKAAIWWEQLLTDVDLPGREDFFPASSKR</sequence>
<organism evidence="1 2">
    <name type="scientific">Comamonas sediminis</name>
    <dbReference type="NCBI Taxonomy" id="1783360"/>
    <lineage>
        <taxon>Bacteria</taxon>
        <taxon>Pseudomonadati</taxon>
        <taxon>Pseudomonadota</taxon>
        <taxon>Betaproteobacteria</taxon>
        <taxon>Burkholderiales</taxon>
        <taxon>Comamonadaceae</taxon>
        <taxon>Comamonas</taxon>
    </lineage>
</organism>
<proteinExistence type="predicted"/>
<dbReference type="Proteomes" id="UP001562178">
    <property type="component" value="Unassembled WGS sequence"/>
</dbReference>
<dbReference type="RefSeq" id="WP_369459914.1">
    <property type="nucleotide sequence ID" value="NZ_JBGBDC010000004.1"/>
</dbReference>
<protein>
    <submittedName>
        <fullName evidence="1">Uncharacterized protein</fullName>
    </submittedName>
</protein>
<accession>A0ABV4B3G4</accession>
<name>A0ABV4B3G4_9BURK</name>
<evidence type="ECO:0000313" key="2">
    <source>
        <dbReference type="Proteomes" id="UP001562178"/>
    </source>
</evidence>
<reference evidence="1 2" key="1">
    <citation type="journal article" date="2016" name="Int. J. Syst. Evol. Microbiol.">
        <title>Description of Comamonas sediminis sp. nov., isolated from lagoon sediments.</title>
        <authorList>
            <person name="Subhash Y."/>
            <person name="Bang J.J."/>
            <person name="You T.H."/>
            <person name="Lee S.S."/>
        </authorList>
    </citation>
    <scope>NUCLEOTIDE SEQUENCE [LARGE SCALE GENOMIC DNA]</scope>
    <source>
        <strain evidence="1 2">JCM 31169</strain>
    </source>
</reference>